<evidence type="ECO:0000256" key="8">
    <source>
        <dbReference type="SAM" id="Phobius"/>
    </source>
</evidence>
<evidence type="ECO:0000256" key="5">
    <source>
        <dbReference type="ARBA" id="ARBA00022989"/>
    </source>
</evidence>
<accession>W3X0W7</accession>
<sequence>MIGQRVGLSAVRQVAKSPNALFLSQNLPRLAMGMQARPASTTKLTEADAQSLLASQRRSRPVAPHLQIYDPSQTFFTSSIWTRITGSIFSGGLYVFGAAYLVAPLLGWHLESASIAAAFGALPVAAKGALKFLLAWPFVGHCVNGIRHLVFDFAKGFSKSNIKTVGNVLWGTTLVSALGLAFLL</sequence>
<feature type="transmembrane region" description="Helical" evidence="8">
    <location>
        <begin position="80"/>
        <end position="103"/>
    </location>
</feature>
<dbReference type="Pfam" id="PF01127">
    <property type="entry name" value="Sdh_cyt"/>
    <property type="match status" value="1"/>
</dbReference>
<proteinExistence type="predicted"/>
<gene>
    <name evidence="9" type="ORF">PFICI_09601</name>
</gene>
<evidence type="ECO:0000256" key="3">
    <source>
        <dbReference type="ARBA" id="ARBA00022692"/>
    </source>
</evidence>
<feature type="transmembrane region" description="Helical" evidence="8">
    <location>
        <begin position="115"/>
        <end position="143"/>
    </location>
</feature>
<dbReference type="InParanoid" id="W3X0W7"/>
<keyword evidence="7 8" id="KW-0472">Membrane</keyword>
<evidence type="ECO:0000313" key="10">
    <source>
        <dbReference type="Proteomes" id="UP000030651"/>
    </source>
</evidence>
<protein>
    <recommendedName>
        <fullName evidence="11">Succinate dehydrogenase cytochrome B subunit</fullName>
    </recommendedName>
</protein>
<evidence type="ECO:0000256" key="2">
    <source>
        <dbReference type="ARBA" id="ARBA00022617"/>
    </source>
</evidence>
<name>W3X0W7_PESFW</name>
<dbReference type="HOGENOM" id="CLU_094691_0_1_1"/>
<dbReference type="AlphaFoldDB" id="W3X0W7"/>
<keyword evidence="6" id="KW-0408">Iron</keyword>
<dbReference type="GO" id="GO:0006121">
    <property type="term" value="P:mitochondrial electron transport, succinate to ubiquinone"/>
    <property type="evidence" value="ECO:0007669"/>
    <property type="project" value="TreeGrafter"/>
</dbReference>
<dbReference type="SUPFAM" id="SSF81343">
    <property type="entry name" value="Fumarate reductase respiratory complex transmembrane subunits"/>
    <property type="match status" value="1"/>
</dbReference>
<organism evidence="9 10">
    <name type="scientific">Pestalotiopsis fici (strain W106-1 / CGMCC3.15140)</name>
    <dbReference type="NCBI Taxonomy" id="1229662"/>
    <lineage>
        <taxon>Eukaryota</taxon>
        <taxon>Fungi</taxon>
        <taxon>Dikarya</taxon>
        <taxon>Ascomycota</taxon>
        <taxon>Pezizomycotina</taxon>
        <taxon>Sordariomycetes</taxon>
        <taxon>Xylariomycetidae</taxon>
        <taxon>Amphisphaeriales</taxon>
        <taxon>Sporocadaceae</taxon>
        <taxon>Pestalotiopsis</taxon>
    </lineage>
</organism>
<dbReference type="PANTHER" id="PTHR10978">
    <property type="entry name" value="SUCCINATE DEHYDROGENASE CYTOCHROME B560 SUBUNIT"/>
    <property type="match status" value="1"/>
</dbReference>
<keyword evidence="4" id="KW-0479">Metal-binding</keyword>
<evidence type="ECO:0000256" key="1">
    <source>
        <dbReference type="ARBA" id="ARBA00004141"/>
    </source>
</evidence>
<keyword evidence="3 8" id="KW-0812">Transmembrane</keyword>
<dbReference type="STRING" id="1229662.W3X0W7"/>
<dbReference type="eggNOG" id="KOG0449">
    <property type="taxonomic scope" value="Eukaryota"/>
</dbReference>
<evidence type="ECO:0000256" key="6">
    <source>
        <dbReference type="ARBA" id="ARBA00023004"/>
    </source>
</evidence>
<dbReference type="InterPro" id="IPR000701">
    <property type="entry name" value="SuccDH_FuR_B_TM-su"/>
</dbReference>
<feature type="transmembrane region" description="Helical" evidence="8">
    <location>
        <begin position="164"/>
        <end position="183"/>
    </location>
</feature>
<dbReference type="RefSeq" id="XP_007836373.1">
    <property type="nucleotide sequence ID" value="XM_007838182.1"/>
</dbReference>
<dbReference type="GO" id="GO:0009055">
    <property type="term" value="F:electron transfer activity"/>
    <property type="evidence" value="ECO:0007669"/>
    <property type="project" value="InterPro"/>
</dbReference>
<dbReference type="GO" id="GO:0005739">
    <property type="term" value="C:mitochondrion"/>
    <property type="evidence" value="ECO:0007669"/>
    <property type="project" value="GOC"/>
</dbReference>
<dbReference type="InterPro" id="IPR034804">
    <property type="entry name" value="SQR/QFR_C/D"/>
</dbReference>
<dbReference type="GeneID" id="19274614"/>
<keyword evidence="10" id="KW-1185">Reference proteome</keyword>
<dbReference type="Proteomes" id="UP000030651">
    <property type="component" value="Unassembled WGS sequence"/>
</dbReference>
<comment type="subcellular location">
    <subcellularLocation>
        <location evidence="1">Membrane</location>
        <topology evidence="1">Multi-pass membrane protein</topology>
    </subcellularLocation>
</comment>
<evidence type="ECO:0000256" key="4">
    <source>
        <dbReference type="ARBA" id="ARBA00022723"/>
    </source>
</evidence>
<dbReference type="FunCoup" id="W3X0W7">
    <property type="interactions" value="378"/>
</dbReference>
<dbReference type="CDD" id="cd03499">
    <property type="entry name" value="SQR_TypeC_SdhC"/>
    <property type="match status" value="1"/>
</dbReference>
<dbReference type="Gene3D" id="1.20.1300.10">
    <property type="entry name" value="Fumarate reductase/succinate dehydrogenase, transmembrane subunit"/>
    <property type="match status" value="1"/>
</dbReference>
<dbReference type="InterPro" id="IPR014314">
    <property type="entry name" value="Succ_DH_cytb556"/>
</dbReference>
<dbReference type="PANTHER" id="PTHR10978:SF5">
    <property type="entry name" value="SUCCINATE DEHYDROGENASE CYTOCHROME B560 SUBUNIT, MITOCHONDRIAL"/>
    <property type="match status" value="1"/>
</dbReference>
<reference evidence="10" key="1">
    <citation type="journal article" date="2015" name="BMC Genomics">
        <title>Genomic and transcriptomic analysis of the endophytic fungus Pestalotiopsis fici reveals its lifestyle and high potential for synthesis of natural products.</title>
        <authorList>
            <person name="Wang X."/>
            <person name="Zhang X."/>
            <person name="Liu L."/>
            <person name="Xiang M."/>
            <person name="Wang W."/>
            <person name="Sun X."/>
            <person name="Che Y."/>
            <person name="Guo L."/>
            <person name="Liu G."/>
            <person name="Guo L."/>
            <person name="Wang C."/>
            <person name="Yin W.B."/>
            <person name="Stadler M."/>
            <person name="Zhang X."/>
            <person name="Liu X."/>
        </authorList>
    </citation>
    <scope>NUCLEOTIDE SEQUENCE [LARGE SCALE GENOMIC DNA]</scope>
    <source>
        <strain evidence="10">W106-1 / CGMCC3.15140</strain>
    </source>
</reference>
<dbReference type="NCBIfam" id="TIGR02970">
    <property type="entry name" value="succ_dehyd_cytB"/>
    <property type="match status" value="1"/>
</dbReference>
<evidence type="ECO:0000313" key="9">
    <source>
        <dbReference type="EMBL" id="ETS79748.1"/>
    </source>
</evidence>
<keyword evidence="5 8" id="KW-1133">Transmembrane helix</keyword>
<dbReference type="PROSITE" id="PS01001">
    <property type="entry name" value="SDH_CYT_2"/>
    <property type="match status" value="1"/>
</dbReference>
<dbReference type="EMBL" id="KI912114">
    <property type="protein sequence ID" value="ETS79748.1"/>
    <property type="molecule type" value="Genomic_DNA"/>
</dbReference>
<evidence type="ECO:0000256" key="7">
    <source>
        <dbReference type="ARBA" id="ARBA00023136"/>
    </source>
</evidence>
<dbReference type="OrthoDB" id="588261at2759"/>
<evidence type="ECO:0008006" key="11">
    <source>
        <dbReference type="Google" id="ProtNLM"/>
    </source>
</evidence>
<dbReference type="KEGG" id="pfy:PFICI_09601"/>
<dbReference type="InterPro" id="IPR018495">
    <property type="entry name" value="Succ_DH_cyt_bsu_CS"/>
</dbReference>
<dbReference type="OMA" id="MNGIRHL"/>
<keyword evidence="2" id="KW-0349">Heme</keyword>
<dbReference type="GO" id="GO:0006099">
    <property type="term" value="P:tricarboxylic acid cycle"/>
    <property type="evidence" value="ECO:0007669"/>
    <property type="project" value="InterPro"/>
</dbReference>
<dbReference type="GO" id="GO:0046872">
    <property type="term" value="F:metal ion binding"/>
    <property type="evidence" value="ECO:0007669"/>
    <property type="project" value="UniProtKB-KW"/>
</dbReference>
<dbReference type="GO" id="GO:0016020">
    <property type="term" value="C:membrane"/>
    <property type="evidence" value="ECO:0007669"/>
    <property type="project" value="UniProtKB-SubCell"/>
</dbReference>